<accession>A0A081KG13</accession>
<dbReference type="eggNOG" id="COG3012">
    <property type="taxonomic scope" value="Bacteria"/>
</dbReference>
<comment type="caution">
    <text evidence="1">The sequence shown here is derived from an EMBL/GenBank/DDBJ whole genome shotgun (WGS) entry which is preliminary data.</text>
</comment>
<dbReference type="Gene3D" id="3.10.450.50">
    <property type="match status" value="1"/>
</dbReference>
<dbReference type="RefSeq" id="WP_020582276.1">
    <property type="nucleotide sequence ID" value="NZ_JOJP01000001.1"/>
</dbReference>
<name>A0A081KG13_9GAMM</name>
<dbReference type="Proteomes" id="UP000027997">
    <property type="component" value="Unassembled WGS sequence"/>
</dbReference>
<dbReference type="InterPro" id="IPR026368">
    <property type="entry name" value="SWIM_PBPRA1643"/>
</dbReference>
<dbReference type="Pfam" id="PF02810">
    <property type="entry name" value="SEC-C"/>
    <property type="match status" value="1"/>
</dbReference>
<evidence type="ECO:0000313" key="2">
    <source>
        <dbReference type="Proteomes" id="UP000027997"/>
    </source>
</evidence>
<dbReference type="STRING" id="305900.GV64_22360"/>
<dbReference type="EMBL" id="JOJP01000001">
    <property type="protein sequence ID" value="KEI73089.1"/>
    <property type="molecule type" value="Genomic_DNA"/>
</dbReference>
<gene>
    <name evidence="1" type="ORF">GV64_22360</name>
</gene>
<reference evidence="1 2" key="1">
    <citation type="submission" date="2014-06" db="EMBL/GenBank/DDBJ databases">
        <title>Whole Genome Sequences of Three Symbiotic Endozoicomonas Bacteria.</title>
        <authorList>
            <person name="Neave M.J."/>
            <person name="Apprill A."/>
            <person name="Voolstra C.R."/>
        </authorList>
    </citation>
    <scope>NUCLEOTIDE SEQUENCE [LARGE SCALE GENOMIC DNA]</scope>
    <source>
        <strain evidence="1 2">DSM 22380</strain>
    </source>
</reference>
<dbReference type="InterPro" id="IPR004027">
    <property type="entry name" value="SEC_C_motif"/>
</dbReference>
<sequence>MGKFYTQTNLQIDDKQAFRVFDGKKKARLGTERNPAELTVQTEERKAELEKEFMENGWFCHIEVDEEAPEDTSALQLLRETPKTTVLEKVPGRNDPCLCGSGKKYKKCCA</sequence>
<organism evidence="1 2">
    <name type="scientific">Endozoicomonas elysicola</name>
    <dbReference type="NCBI Taxonomy" id="305900"/>
    <lineage>
        <taxon>Bacteria</taxon>
        <taxon>Pseudomonadati</taxon>
        <taxon>Pseudomonadota</taxon>
        <taxon>Gammaproteobacteria</taxon>
        <taxon>Oceanospirillales</taxon>
        <taxon>Endozoicomonadaceae</taxon>
        <taxon>Endozoicomonas</taxon>
    </lineage>
</organism>
<dbReference type="NCBIfam" id="TIGR04102">
    <property type="entry name" value="SWIM_PBPRA1643"/>
    <property type="match status" value="1"/>
</dbReference>
<dbReference type="PANTHER" id="PTHR33747:SF1">
    <property type="entry name" value="ADENYLATE CYCLASE-ASSOCIATED CAP C-TERMINAL DOMAIN-CONTAINING PROTEIN"/>
    <property type="match status" value="1"/>
</dbReference>
<dbReference type="AlphaFoldDB" id="A0A081KG13"/>
<evidence type="ECO:0000313" key="1">
    <source>
        <dbReference type="EMBL" id="KEI73089.1"/>
    </source>
</evidence>
<protein>
    <recommendedName>
        <fullName evidence="3">Zinc chelation protein SecC</fullName>
    </recommendedName>
</protein>
<dbReference type="PANTHER" id="PTHR33747">
    <property type="entry name" value="UPF0225 PROTEIN SCO1677"/>
    <property type="match status" value="1"/>
</dbReference>
<proteinExistence type="predicted"/>
<dbReference type="SUPFAM" id="SSF103642">
    <property type="entry name" value="Sec-C motif"/>
    <property type="match status" value="1"/>
</dbReference>
<keyword evidence="2" id="KW-1185">Reference proteome</keyword>
<evidence type="ECO:0008006" key="3">
    <source>
        <dbReference type="Google" id="ProtNLM"/>
    </source>
</evidence>